<evidence type="ECO:0000256" key="1">
    <source>
        <dbReference type="ARBA" id="ARBA00009986"/>
    </source>
</evidence>
<dbReference type="AlphaFoldDB" id="A0A432W444"/>
<dbReference type="InterPro" id="IPR050740">
    <property type="entry name" value="Aldehyde_DH_Superfamily"/>
</dbReference>
<comment type="caution">
    <text evidence="6">The sequence shown here is derived from an EMBL/GenBank/DDBJ whole genome shotgun (WGS) entry which is preliminary data.</text>
</comment>
<dbReference type="InterPro" id="IPR015590">
    <property type="entry name" value="Aldehyde_DH_dom"/>
</dbReference>
<dbReference type="InterPro" id="IPR016163">
    <property type="entry name" value="Ald_DH_C"/>
</dbReference>
<evidence type="ECO:0000259" key="5">
    <source>
        <dbReference type="Pfam" id="PF00171"/>
    </source>
</evidence>
<dbReference type="PROSITE" id="PS00070">
    <property type="entry name" value="ALDEHYDE_DEHYDR_CYS"/>
    <property type="match status" value="1"/>
</dbReference>
<dbReference type="GO" id="GO:0004777">
    <property type="term" value="F:succinate-semialdehyde dehydrogenase (NAD+) activity"/>
    <property type="evidence" value="ECO:0007669"/>
    <property type="project" value="TreeGrafter"/>
</dbReference>
<name>A0A432W444_9GAMM</name>
<dbReference type="InterPro" id="IPR016161">
    <property type="entry name" value="Ald_DH/histidinol_DH"/>
</dbReference>
<feature type="domain" description="Aldehyde dehydrogenase" evidence="5">
    <location>
        <begin position="19"/>
        <end position="478"/>
    </location>
</feature>
<evidence type="ECO:0000313" key="7">
    <source>
        <dbReference type="Proteomes" id="UP000288293"/>
    </source>
</evidence>
<reference evidence="6 7" key="1">
    <citation type="journal article" date="2011" name="Front. Microbiol.">
        <title>Genomic signatures of strain selection and enhancement in Bacillus atrophaeus var. globigii, a historical biowarfare simulant.</title>
        <authorList>
            <person name="Gibbons H.S."/>
            <person name="Broomall S.M."/>
            <person name="McNew L.A."/>
            <person name="Daligault H."/>
            <person name="Chapman C."/>
            <person name="Bruce D."/>
            <person name="Karavis M."/>
            <person name="Krepps M."/>
            <person name="McGregor P.A."/>
            <person name="Hong C."/>
            <person name="Park K.H."/>
            <person name="Akmal A."/>
            <person name="Feldman A."/>
            <person name="Lin J.S."/>
            <person name="Chang W.E."/>
            <person name="Higgs B.W."/>
            <person name="Demirev P."/>
            <person name="Lindquist J."/>
            <person name="Liem A."/>
            <person name="Fochler E."/>
            <person name="Read T.D."/>
            <person name="Tapia R."/>
            <person name="Johnson S."/>
            <person name="Bishop-Lilly K.A."/>
            <person name="Detter C."/>
            <person name="Han C."/>
            <person name="Sozhamannan S."/>
            <person name="Rosenzweig C.N."/>
            <person name="Skowronski E.W."/>
        </authorList>
    </citation>
    <scope>NUCLEOTIDE SEQUENCE [LARGE SCALE GENOMIC DNA]</scope>
    <source>
        <strain evidence="6 7">MLST1</strain>
    </source>
</reference>
<dbReference type="SUPFAM" id="SSF53720">
    <property type="entry name" value="ALDH-like"/>
    <property type="match status" value="1"/>
</dbReference>
<evidence type="ECO:0000256" key="4">
    <source>
        <dbReference type="RuleBase" id="RU003345"/>
    </source>
</evidence>
<dbReference type="Gene3D" id="3.40.605.10">
    <property type="entry name" value="Aldehyde Dehydrogenase, Chain A, domain 1"/>
    <property type="match status" value="1"/>
</dbReference>
<dbReference type="RefSeq" id="WP_126804460.1">
    <property type="nucleotide sequence ID" value="NZ_PIPL01000003.1"/>
</dbReference>
<dbReference type="GO" id="GO:0009450">
    <property type="term" value="P:gamma-aminobutyric acid catabolic process"/>
    <property type="evidence" value="ECO:0007669"/>
    <property type="project" value="InterPro"/>
</dbReference>
<accession>A0A432W444</accession>
<dbReference type="Pfam" id="PF00171">
    <property type="entry name" value="Aldedh"/>
    <property type="match status" value="1"/>
</dbReference>
<feature type="active site" evidence="3">
    <location>
        <position position="255"/>
    </location>
</feature>
<dbReference type="FunFam" id="3.40.309.10:FF:000004">
    <property type="entry name" value="Succinate-semialdehyde dehydrogenase I"/>
    <property type="match status" value="1"/>
</dbReference>
<dbReference type="PANTHER" id="PTHR43353">
    <property type="entry name" value="SUCCINATE-SEMIALDEHYDE DEHYDROGENASE, MITOCHONDRIAL"/>
    <property type="match status" value="1"/>
</dbReference>
<keyword evidence="2 4" id="KW-0560">Oxidoreductase</keyword>
<evidence type="ECO:0000313" key="6">
    <source>
        <dbReference type="EMBL" id="RUO24039.1"/>
    </source>
</evidence>
<proteinExistence type="inferred from homology"/>
<dbReference type="InterPro" id="IPR029510">
    <property type="entry name" value="Ald_DH_CS_GLU"/>
</dbReference>
<dbReference type="EMBL" id="PIPL01000003">
    <property type="protein sequence ID" value="RUO24039.1"/>
    <property type="molecule type" value="Genomic_DNA"/>
</dbReference>
<keyword evidence="7" id="KW-1185">Reference proteome</keyword>
<comment type="similarity">
    <text evidence="1 4">Belongs to the aldehyde dehydrogenase family.</text>
</comment>
<protein>
    <submittedName>
        <fullName evidence="6">Succinate-semialdehyde dehydrogenase (NADP(+))</fullName>
        <ecNumber evidence="6">1.2.1.16</ecNumber>
    </submittedName>
</protein>
<dbReference type="PROSITE" id="PS00687">
    <property type="entry name" value="ALDEHYDE_DEHYDR_GLU"/>
    <property type="match status" value="1"/>
</dbReference>
<dbReference type="OrthoDB" id="9812625at2"/>
<dbReference type="EC" id="1.2.1.16" evidence="6"/>
<dbReference type="NCBIfam" id="TIGR01780">
    <property type="entry name" value="SSADH"/>
    <property type="match status" value="1"/>
</dbReference>
<sequence>MSVFNASFFRQQCYINGHWVDASDQQVADVVDPASAEIIAQVPMLPAKDLEGCIVSAEQAGQQWKQQSATQRSQLLKKWHQLILENQAGLAELMTREQGKPLSEAIGEIAYAASYIEWFAEEAVRMHGDTLTGPGQHKRGLVIRQPVGLCAAITPWNFPAAMLTRKIAPALAAGCSIIVKPALETPLSALALAALADEAGIPAGVLNVVTGDGPALGKVLTQNERVRKLSFTGSTQTGSLLMAASARHVQKISLELGGNAPFIVFADADLERAVQGAIDSKFRNAGQTCVCANRIYVHESLYDAFLQRFQQATQQLIVGNGLLPESQIGPLINQQAVHKVNQQIEDALAKGARLVCGGPASASDGLWFTPTILADATSAMRCAHEETFGPMAPVFKFTDEHEVISQANATPFGLAAYFYTQNIDRMWRVAEQLEVGMVGVNTGIISSASAPFGGIKSSGTGREGSRFGLDEYTELKYICLELEA</sequence>
<organism evidence="6 7">
    <name type="scientific">Aliidiomarina minuta</name>
    <dbReference type="NCBI Taxonomy" id="880057"/>
    <lineage>
        <taxon>Bacteria</taxon>
        <taxon>Pseudomonadati</taxon>
        <taxon>Pseudomonadota</taxon>
        <taxon>Gammaproteobacteria</taxon>
        <taxon>Alteromonadales</taxon>
        <taxon>Idiomarinaceae</taxon>
        <taxon>Aliidiomarina</taxon>
    </lineage>
</organism>
<dbReference type="InterPro" id="IPR016160">
    <property type="entry name" value="Ald_DH_CS_CYS"/>
</dbReference>
<dbReference type="PANTHER" id="PTHR43353:SF5">
    <property type="entry name" value="SUCCINATE-SEMIALDEHYDE DEHYDROGENASE, MITOCHONDRIAL"/>
    <property type="match status" value="1"/>
</dbReference>
<evidence type="ECO:0000256" key="3">
    <source>
        <dbReference type="PROSITE-ProRule" id="PRU10007"/>
    </source>
</evidence>
<dbReference type="FunFam" id="3.40.605.10:FF:000005">
    <property type="entry name" value="Succinate-semialdehyde dehydrogenase I"/>
    <property type="match status" value="1"/>
</dbReference>
<dbReference type="InterPro" id="IPR010102">
    <property type="entry name" value="Succ_semiAld_DH"/>
</dbReference>
<gene>
    <name evidence="6" type="primary">gabD</name>
    <name evidence="6" type="ORF">CWE09_12915</name>
</gene>
<dbReference type="InterPro" id="IPR016162">
    <property type="entry name" value="Ald_DH_N"/>
</dbReference>
<dbReference type="Gene3D" id="3.40.309.10">
    <property type="entry name" value="Aldehyde Dehydrogenase, Chain A, domain 2"/>
    <property type="match status" value="1"/>
</dbReference>
<evidence type="ECO:0000256" key="2">
    <source>
        <dbReference type="ARBA" id="ARBA00023002"/>
    </source>
</evidence>
<dbReference type="CDD" id="cd07103">
    <property type="entry name" value="ALDH_F5_SSADH_GabD"/>
    <property type="match status" value="1"/>
</dbReference>
<dbReference type="Proteomes" id="UP000288293">
    <property type="component" value="Unassembled WGS sequence"/>
</dbReference>